<feature type="region of interest" description="Disordered" evidence="2">
    <location>
        <begin position="525"/>
        <end position="582"/>
    </location>
</feature>
<dbReference type="RefSeq" id="XP_028541828.1">
    <property type="nucleotide sequence ID" value="XM_028686027.1"/>
</dbReference>
<dbReference type="Gene3D" id="2.10.70.10">
    <property type="entry name" value="Complement Module, domain 1"/>
    <property type="match status" value="1"/>
</dbReference>
<dbReference type="GeneID" id="39745943"/>
<protein>
    <submittedName>
        <fullName evidence="4">Apical sushi protein</fullName>
    </submittedName>
</protein>
<feature type="compositionally biased region" description="Basic and acidic residues" evidence="2">
    <location>
        <begin position="557"/>
        <end position="573"/>
    </location>
</feature>
<feature type="compositionally biased region" description="Acidic residues" evidence="2">
    <location>
        <begin position="384"/>
        <end position="432"/>
    </location>
</feature>
<feature type="compositionally biased region" description="Low complexity" evidence="2">
    <location>
        <begin position="539"/>
        <end position="555"/>
    </location>
</feature>
<feature type="compositionally biased region" description="Basic and acidic residues" evidence="2">
    <location>
        <begin position="356"/>
        <end position="365"/>
    </location>
</feature>
<feature type="domain" description="Sushi" evidence="3">
    <location>
        <begin position="661"/>
        <end position="705"/>
    </location>
</feature>
<organism evidence="4 5">
    <name type="scientific">Plasmodium gonderi</name>
    <dbReference type="NCBI Taxonomy" id="77519"/>
    <lineage>
        <taxon>Eukaryota</taxon>
        <taxon>Sar</taxon>
        <taxon>Alveolata</taxon>
        <taxon>Apicomplexa</taxon>
        <taxon>Aconoidasida</taxon>
        <taxon>Haemosporida</taxon>
        <taxon>Plasmodiidae</taxon>
        <taxon>Plasmodium</taxon>
        <taxon>Plasmodium (Plasmodium)</taxon>
    </lineage>
</organism>
<evidence type="ECO:0000256" key="1">
    <source>
        <dbReference type="ARBA" id="ARBA00023157"/>
    </source>
</evidence>
<keyword evidence="5" id="KW-1185">Reference proteome</keyword>
<dbReference type="Proteomes" id="UP000195521">
    <property type="component" value="Unassembled WGS sequence"/>
</dbReference>
<feature type="region of interest" description="Disordered" evidence="2">
    <location>
        <begin position="356"/>
        <end position="491"/>
    </location>
</feature>
<evidence type="ECO:0000259" key="3">
    <source>
        <dbReference type="Pfam" id="PF00084"/>
    </source>
</evidence>
<dbReference type="InterPro" id="IPR035976">
    <property type="entry name" value="Sushi/SCR/CCP_sf"/>
</dbReference>
<accession>A0A1Y1J9R9</accession>
<evidence type="ECO:0000313" key="4">
    <source>
        <dbReference type="EMBL" id="GAW79239.1"/>
    </source>
</evidence>
<dbReference type="AlphaFoldDB" id="A0A1Y1J9R9"/>
<dbReference type="EMBL" id="BDQF01000003">
    <property type="protein sequence ID" value="GAW79239.1"/>
    <property type="molecule type" value="Genomic_DNA"/>
</dbReference>
<reference evidence="5" key="1">
    <citation type="submission" date="2017-04" db="EMBL/GenBank/DDBJ databases">
        <title>Plasmodium gonderi genome.</title>
        <authorList>
            <person name="Arisue N."/>
            <person name="Honma H."/>
            <person name="Kawai S."/>
            <person name="Tougan T."/>
            <person name="Tanabe K."/>
            <person name="Horii T."/>
        </authorList>
    </citation>
    <scope>NUCLEOTIDE SEQUENCE [LARGE SCALE GENOMIC DNA]</scope>
    <source>
        <strain evidence="5">ATCC 30045</strain>
    </source>
</reference>
<dbReference type="OMA" id="HICANLN"/>
<dbReference type="OrthoDB" id="377901at2759"/>
<comment type="caution">
    <text evidence="4">The sequence shown here is derived from an EMBL/GenBank/DDBJ whole genome shotgun (WGS) entry which is preliminary data.</text>
</comment>
<sequence>MKLVRGIIITYLLCYNIELKAKQMKRNYSFLGRLSKLESIWEGGTPIEGFHVKDDPGEGEISQGMNETNNVVEGDEHPNLRSNFSFIQGKGREEIELAERKNSEWNKEKNNSLSNHQREIKFVHDNTHIATEEIMKEGENFYINGGTADYEYNNDEEFFKAFHTKKDNKEIIIHSPCFDIQDVNSCRSNKNCFYDNLYHTCFQNCKILDESECSKYTECKITNNGCENEGYLNIQVFDADIGKDVRACELFDTEGSCYMMEELYKNFGNEKKTNFNCAWLSYKHEFKKHKEDGIGKGYKKEKEKKKNNEIINVAEADTQNGHTDHFNYHVLRNDGIRDIGRDEKFLSLLQIKLNEKKNKKQKDSSVGKNNKNKSAKKGNTNRDDDSDNEDDDNLDEIDEEEDLDINNMNDEEDQEKGDDLDNDTEDDNEDDNFLEKSEKKKGGNKGKGNNHQNNSIEGSTTLEKSESGQRKPKDDAIIYEGKEDVTDQSETYGNVVKADDEQVQQEKIIPSQMEIVTESIIDDTNSIDKHNNNDDNNDDNSNSNNNRSNNSNSNSETDFRTDKNNEHIKDNREGFLPAKRNMSNVQNEKEILRHNFNSNDQDEHSQGENYDEWIRVETHICANLNERPNPSTLLEGALIAEKEAELRSIKKKYKVTDDEICVKPSNELHASFTPSKNFYVLGEKIEFKCQNGYKIVGTTNVGVCVGRNTIIPNISCQSLNDFDDVQKVNIQKIDSLINSCISHGLSMFVVSIVLVGSYFLAL</sequence>
<dbReference type="CDD" id="cd00033">
    <property type="entry name" value="CCP"/>
    <property type="match status" value="1"/>
</dbReference>
<dbReference type="SUPFAM" id="SSF57535">
    <property type="entry name" value="Complement control module/SCR domain"/>
    <property type="match status" value="1"/>
</dbReference>
<name>A0A1Y1J9R9_PLAGO</name>
<gene>
    <name evidence="4" type="ORF">PGO_030390</name>
</gene>
<evidence type="ECO:0000256" key="2">
    <source>
        <dbReference type="SAM" id="MobiDB-lite"/>
    </source>
</evidence>
<feature type="compositionally biased region" description="Basic and acidic residues" evidence="2">
    <location>
        <begin position="463"/>
        <end position="485"/>
    </location>
</feature>
<keyword evidence="1" id="KW-1015">Disulfide bond</keyword>
<dbReference type="InterPro" id="IPR000436">
    <property type="entry name" value="Sushi_SCR_CCP_dom"/>
</dbReference>
<proteinExistence type="predicted"/>
<dbReference type="Pfam" id="PF00084">
    <property type="entry name" value="Sushi"/>
    <property type="match status" value="1"/>
</dbReference>
<evidence type="ECO:0000313" key="5">
    <source>
        <dbReference type="Proteomes" id="UP000195521"/>
    </source>
</evidence>